<evidence type="ECO:0000256" key="2">
    <source>
        <dbReference type="ARBA" id="ARBA00022574"/>
    </source>
</evidence>
<dbReference type="PROSITE" id="PS50294">
    <property type="entry name" value="WD_REPEATS_REGION"/>
    <property type="match status" value="2"/>
</dbReference>
<dbReference type="SUPFAM" id="SSF50978">
    <property type="entry name" value="WD40 repeat-like"/>
    <property type="match status" value="1"/>
</dbReference>
<sequence>MEPSSVPETPKEEYRSTILKRLNARNLAAGPLIQIFTAYSELADQLVQSNRLRLGTVSAHQSDSAQILALQEKLADLYRKKEQNDQQLIETRNLLSDLQKDRSAQLIIKEETQRENAKLRKELQASLEEQKVLKESNEHIKDEYFALQACYNNLKDKCRQVEEERNSLVERLKALKEKQIEMFNRQNEIEEEMLRKKLSCEIESAISTRLPDMTLGSTDDRYAGTDSASGEYSKDCLPNNCIARWDNHDGEVNDVAWNISGDWFATGGGDRKLRVFEGIGGCYERRFVLTGCNGAITRIDFDLEQPFLLASSTDHTVRIWGLSDQRLKHTLTGHTDKVSSAKFYRNSHVISGSHDRTIRLWDIYSRKCAKTFFPGSTILDIASNDKRGAIISGHFDKKVRIWDVRSDDPVAVLEFGGRVTSLDLSLDQIYLLCSSRDETLSLLDLRNNQIVHIFSAEQYRTSSDYSRCVLSPGLNYCAAGSADGHVFIWNVHSTKLERILSRGGHE</sequence>
<dbReference type="PANTHER" id="PTHR19878">
    <property type="entry name" value="AUTOPHAGY PROTEIN 16-LIKE"/>
    <property type="match status" value="1"/>
</dbReference>
<dbReference type="InterPro" id="IPR013923">
    <property type="entry name" value="Autophagy-rel_prot_16_dom"/>
</dbReference>
<dbReference type="InterPro" id="IPR019775">
    <property type="entry name" value="WD40_repeat_CS"/>
</dbReference>
<dbReference type="Proteomes" id="UP001608902">
    <property type="component" value="Unassembled WGS sequence"/>
</dbReference>
<dbReference type="InterPro" id="IPR001680">
    <property type="entry name" value="WD40_rpt"/>
</dbReference>
<keyword evidence="2 4" id="KW-0853">WD repeat</keyword>
<feature type="repeat" description="WD" evidence="4">
    <location>
        <begin position="331"/>
        <end position="371"/>
    </location>
</feature>
<feature type="coiled-coil region" evidence="5">
    <location>
        <begin position="67"/>
        <end position="192"/>
    </location>
</feature>
<evidence type="ECO:0000256" key="3">
    <source>
        <dbReference type="ARBA" id="ARBA00022737"/>
    </source>
</evidence>
<evidence type="ECO:0000256" key="1">
    <source>
        <dbReference type="ARBA" id="ARBA00009271"/>
    </source>
</evidence>
<dbReference type="PRINTS" id="PR00320">
    <property type="entry name" value="GPROTEINBRPT"/>
</dbReference>
<dbReference type="PANTHER" id="PTHR19878:SF8">
    <property type="entry name" value="AUTOPHAGY-RELATED 16, ISOFORM F"/>
    <property type="match status" value="1"/>
</dbReference>
<dbReference type="InterPro" id="IPR045160">
    <property type="entry name" value="ATG16"/>
</dbReference>
<reference evidence="7 8" key="1">
    <citation type="submission" date="2024-08" db="EMBL/GenBank/DDBJ databases">
        <title>Gnathostoma spinigerum genome.</title>
        <authorList>
            <person name="Gonzalez-Bertolin B."/>
            <person name="Monzon S."/>
            <person name="Zaballos A."/>
            <person name="Jimenez P."/>
            <person name="Dekumyoy P."/>
            <person name="Varona S."/>
            <person name="Cuesta I."/>
            <person name="Sumanam S."/>
            <person name="Adisakwattana P."/>
            <person name="Gasser R.B."/>
            <person name="Hernandez-Gonzalez A."/>
            <person name="Young N.D."/>
            <person name="Perteguer M.J."/>
        </authorList>
    </citation>
    <scope>NUCLEOTIDE SEQUENCE [LARGE SCALE GENOMIC DNA]</scope>
    <source>
        <strain evidence="7">AL3</strain>
        <tissue evidence="7">Liver</tissue>
    </source>
</reference>
<gene>
    <name evidence="7" type="ORF">AB6A40_002150</name>
</gene>
<dbReference type="AlphaFoldDB" id="A0ABD6E758"/>
<dbReference type="SMART" id="SM00320">
    <property type="entry name" value="WD40"/>
    <property type="match status" value="6"/>
</dbReference>
<keyword evidence="8" id="KW-1185">Reference proteome</keyword>
<dbReference type="InterPro" id="IPR020472">
    <property type="entry name" value="WD40_PAC1"/>
</dbReference>
<evidence type="ECO:0000313" key="7">
    <source>
        <dbReference type="EMBL" id="MFH4975441.1"/>
    </source>
</evidence>
<evidence type="ECO:0000256" key="5">
    <source>
        <dbReference type="SAM" id="Coils"/>
    </source>
</evidence>
<evidence type="ECO:0000313" key="8">
    <source>
        <dbReference type="Proteomes" id="UP001608902"/>
    </source>
</evidence>
<dbReference type="InterPro" id="IPR015943">
    <property type="entry name" value="WD40/YVTN_repeat-like_dom_sf"/>
</dbReference>
<evidence type="ECO:0000259" key="6">
    <source>
        <dbReference type="Pfam" id="PF08614"/>
    </source>
</evidence>
<comment type="similarity">
    <text evidence="1">Belongs to the WD repeat ATG16 family.</text>
</comment>
<dbReference type="PROSITE" id="PS50082">
    <property type="entry name" value="WD_REPEATS_2"/>
    <property type="match status" value="4"/>
</dbReference>
<feature type="domain" description="Autophagy-related protein 16" evidence="6">
    <location>
        <begin position="18"/>
        <end position="179"/>
    </location>
</feature>
<comment type="caution">
    <text evidence="7">The sequence shown here is derived from an EMBL/GenBank/DDBJ whole genome shotgun (WGS) entry which is preliminary data.</text>
</comment>
<proteinExistence type="inferred from homology"/>
<dbReference type="CDD" id="cd00200">
    <property type="entry name" value="WD40"/>
    <property type="match status" value="1"/>
</dbReference>
<organism evidence="7 8">
    <name type="scientific">Gnathostoma spinigerum</name>
    <dbReference type="NCBI Taxonomy" id="75299"/>
    <lineage>
        <taxon>Eukaryota</taxon>
        <taxon>Metazoa</taxon>
        <taxon>Ecdysozoa</taxon>
        <taxon>Nematoda</taxon>
        <taxon>Chromadorea</taxon>
        <taxon>Rhabditida</taxon>
        <taxon>Spirurina</taxon>
        <taxon>Gnathostomatomorpha</taxon>
        <taxon>Gnathostomatoidea</taxon>
        <taxon>Gnathostomatidae</taxon>
        <taxon>Gnathostoma</taxon>
    </lineage>
</organism>
<feature type="repeat" description="WD" evidence="4">
    <location>
        <begin position="289"/>
        <end position="330"/>
    </location>
</feature>
<evidence type="ECO:0000256" key="4">
    <source>
        <dbReference type="PROSITE-ProRule" id="PRU00221"/>
    </source>
</evidence>
<keyword evidence="5" id="KW-0175">Coiled coil</keyword>
<dbReference type="Pfam" id="PF00400">
    <property type="entry name" value="WD40"/>
    <property type="match status" value="5"/>
</dbReference>
<protein>
    <recommendedName>
        <fullName evidence="6">Autophagy-related protein 16 domain-containing protein</fullName>
    </recommendedName>
</protein>
<name>A0ABD6E758_9BILA</name>
<feature type="repeat" description="WD" evidence="4">
    <location>
        <begin position="390"/>
        <end position="412"/>
    </location>
</feature>
<dbReference type="Gene3D" id="2.130.10.10">
    <property type="entry name" value="YVTN repeat-like/Quinoprotein amine dehydrogenase"/>
    <property type="match status" value="1"/>
</dbReference>
<dbReference type="Pfam" id="PF08614">
    <property type="entry name" value="ATG16"/>
    <property type="match status" value="1"/>
</dbReference>
<accession>A0ABD6E758</accession>
<dbReference type="InterPro" id="IPR036322">
    <property type="entry name" value="WD40_repeat_dom_sf"/>
</dbReference>
<feature type="repeat" description="WD" evidence="4">
    <location>
        <begin position="245"/>
        <end position="277"/>
    </location>
</feature>
<dbReference type="EMBL" id="JBGFUD010000905">
    <property type="protein sequence ID" value="MFH4975441.1"/>
    <property type="molecule type" value="Genomic_DNA"/>
</dbReference>
<keyword evidence="3" id="KW-0677">Repeat</keyword>
<dbReference type="PROSITE" id="PS00678">
    <property type="entry name" value="WD_REPEATS_1"/>
    <property type="match status" value="1"/>
</dbReference>